<keyword evidence="5" id="KW-1185">Reference proteome</keyword>
<dbReference type="PaxDb" id="3880-AES86610"/>
<reference evidence="2 5" key="2">
    <citation type="journal article" date="2014" name="BMC Genomics">
        <title>An improved genome release (version Mt4.0) for the model legume Medicago truncatula.</title>
        <authorList>
            <person name="Tang H."/>
            <person name="Krishnakumar V."/>
            <person name="Bidwell S."/>
            <person name="Rosen B."/>
            <person name="Chan A."/>
            <person name="Zhou S."/>
            <person name="Gentzbittel L."/>
            <person name="Childs K.L."/>
            <person name="Yandell M."/>
            <person name="Gundlach H."/>
            <person name="Mayer K.F."/>
            <person name="Schwartz D.C."/>
            <person name="Town C.D."/>
        </authorList>
    </citation>
    <scope>GENOME REANNOTATION</scope>
    <source>
        <strain evidence="4 5">cv. Jemalong A17</strain>
    </source>
</reference>
<dbReference type="CDD" id="cd09917">
    <property type="entry name" value="F-box_SF"/>
    <property type="match status" value="1"/>
</dbReference>
<dbReference type="AlphaFoldDB" id="G7JI44"/>
<reference evidence="3" key="4">
    <citation type="journal article" date="2018" name="Nat. Plants">
        <title>Whole-genome landscape of Medicago truncatula symbiotic genes.</title>
        <authorList>
            <person name="Pecrix Y."/>
            <person name="Gamas P."/>
            <person name="Carrere S."/>
        </authorList>
    </citation>
    <scope>NUCLEOTIDE SEQUENCE</scope>
    <source>
        <tissue evidence="3">Leaves</tissue>
    </source>
</reference>
<gene>
    <name evidence="2" type="ordered locus">MTR_4g010590</name>
    <name evidence="3" type="ORF">MtrunA17_Chr4g0003451</name>
</gene>
<reference evidence="2 5" key="1">
    <citation type="journal article" date="2011" name="Nature">
        <title>The Medicago genome provides insight into the evolution of rhizobial symbioses.</title>
        <authorList>
            <person name="Young N.D."/>
            <person name="Debelle F."/>
            <person name="Oldroyd G.E."/>
            <person name="Geurts R."/>
            <person name="Cannon S.B."/>
            <person name="Udvardi M.K."/>
            <person name="Benedito V.A."/>
            <person name="Mayer K.F."/>
            <person name="Gouzy J."/>
            <person name="Schoof H."/>
            <person name="Van de Peer Y."/>
            <person name="Proost S."/>
            <person name="Cook D.R."/>
            <person name="Meyers B.C."/>
            <person name="Spannagl M."/>
            <person name="Cheung F."/>
            <person name="De Mita S."/>
            <person name="Krishnakumar V."/>
            <person name="Gundlach H."/>
            <person name="Zhou S."/>
            <person name="Mudge J."/>
            <person name="Bharti A.K."/>
            <person name="Murray J.D."/>
            <person name="Naoumkina M.A."/>
            <person name="Rosen B."/>
            <person name="Silverstein K.A."/>
            <person name="Tang H."/>
            <person name="Rombauts S."/>
            <person name="Zhao P.X."/>
            <person name="Zhou P."/>
            <person name="Barbe V."/>
            <person name="Bardou P."/>
            <person name="Bechner M."/>
            <person name="Bellec A."/>
            <person name="Berger A."/>
            <person name="Berges H."/>
            <person name="Bidwell S."/>
            <person name="Bisseling T."/>
            <person name="Choisne N."/>
            <person name="Couloux A."/>
            <person name="Denny R."/>
            <person name="Deshpande S."/>
            <person name="Dai X."/>
            <person name="Doyle J.J."/>
            <person name="Dudez A.M."/>
            <person name="Farmer A.D."/>
            <person name="Fouteau S."/>
            <person name="Franken C."/>
            <person name="Gibelin C."/>
            <person name="Gish J."/>
            <person name="Goldstein S."/>
            <person name="Gonzalez A.J."/>
            <person name="Green P.J."/>
            <person name="Hallab A."/>
            <person name="Hartog M."/>
            <person name="Hua A."/>
            <person name="Humphray S.J."/>
            <person name="Jeong D.H."/>
            <person name="Jing Y."/>
            <person name="Jocker A."/>
            <person name="Kenton S.M."/>
            <person name="Kim D.J."/>
            <person name="Klee K."/>
            <person name="Lai H."/>
            <person name="Lang C."/>
            <person name="Lin S."/>
            <person name="Macmil S.L."/>
            <person name="Magdelenat G."/>
            <person name="Matthews L."/>
            <person name="McCorrison J."/>
            <person name="Monaghan E.L."/>
            <person name="Mun J.H."/>
            <person name="Najar F.Z."/>
            <person name="Nicholson C."/>
            <person name="Noirot C."/>
            <person name="O'Bleness M."/>
            <person name="Paule C.R."/>
            <person name="Poulain J."/>
            <person name="Prion F."/>
            <person name="Qin B."/>
            <person name="Qu C."/>
            <person name="Retzel E.F."/>
            <person name="Riddle C."/>
            <person name="Sallet E."/>
            <person name="Samain S."/>
            <person name="Samson N."/>
            <person name="Sanders I."/>
            <person name="Saurat O."/>
            <person name="Scarpelli C."/>
            <person name="Schiex T."/>
            <person name="Segurens B."/>
            <person name="Severin A.J."/>
            <person name="Sherrier D.J."/>
            <person name="Shi R."/>
            <person name="Sims S."/>
            <person name="Singer S.R."/>
            <person name="Sinharoy S."/>
            <person name="Sterck L."/>
            <person name="Viollet A."/>
            <person name="Wang B.B."/>
            <person name="Wang K."/>
            <person name="Wang M."/>
            <person name="Wang X."/>
            <person name="Warfsmann J."/>
            <person name="Weissenbach J."/>
            <person name="White D.D."/>
            <person name="White J.D."/>
            <person name="Wiley G.B."/>
            <person name="Wincker P."/>
            <person name="Xing Y."/>
            <person name="Yang L."/>
            <person name="Yao Z."/>
            <person name="Ying F."/>
            <person name="Zhai J."/>
            <person name="Zhou L."/>
            <person name="Zuber A."/>
            <person name="Denarie J."/>
            <person name="Dixon R.A."/>
            <person name="May G.D."/>
            <person name="Schwartz D.C."/>
            <person name="Rogers J."/>
            <person name="Quetier F."/>
            <person name="Town C.D."/>
            <person name="Roe B.A."/>
        </authorList>
    </citation>
    <scope>NUCLEOTIDE SEQUENCE [LARGE SCALE GENOMIC DNA]</scope>
    <source>
        <strain evidence="2">A17</strain>
        <strain evidence="4 5">cv. Jemalong A17</strain>
    </source>
</reference>
<dbReference type="InterPro" id="IPR001810">
    <property type="entry name" value="F-box_dom"/>
</dbReference>
<reference evidence="4" key="3">
    <citation type="submission" date="2015-04" db="UniProtKB">
        <authorList>
            <consortium name="EnsemblPlants"/>
        </authorList>
    </citation>
    <scope>IDENTIFICATION</scope>
    <source>
        <strain evidence="4">cv. Jemalong A17</strain>
    </source>
</reference>
<dbReference type="SUPFAM" id="SSF52047">
    <property type="entry name" value="RNI-like"/>
    <property type="match status" value="1"/>
</dbReference>
<evidence type="ECO:0000313" key="5">
    <source>
        <dbReference type="Proteomes" id="UP000002051"/>
    </source>
</evidence>
<evidence type="ECO:0000313" key="3">
    <source>
        <dbReference type="EMBL" id="RHN58534.1"/>
    </source>
</evidence>
<dbReference type="Pfam" id="PF00646">
    <property type="entry name" value="F-box"/>
    <property type="match status" value="1"/>
</dbReference>
<feature type="domain" description="F-box" evidence="1">
    <location>
        <begin position="3"/>
        <end position="51"/>
    </location>
</feature>
<dbReference type="InterPro" id="IPR036047">
    <property type="entry name" value="F-box-like_dom_sf"/>
</dbReference>
<dbReference type="GO" id="GO:0019005">
    <property type="term" value="C:SCF ubiquitin ligase complex"/>
    <property type="evidence" value="ECO:0000318"/>
    <property type="project" value="GO_Central"/>
</dbReference>
<dbReference type="HOGENOM" id="CLU_068558_1_0_1"/>
<organism evidence="2 5">
    <name type="scientific">Medicago truncatula</name>
    <name type="common">Barrel medic</name>
    <name type="synonym">Medicago tribuloides</name>
    <dbReference type="NCBI Taxonomy" id="3880"/>
    <lineage>
        <taxon>Eukaryota</taxon>
        <taxon>Viridiplantae</taxon>
        <taxon>Streptophyta</taxon>
        <taxon>Embryophyta</taxon>
        <taxon>Tracheophyta</taxon>
        <taxon>Spermatophyta</taxon>
        <taxon>Magnoliopsida</taxon>
        <taxon>eudicotyledons</taxon>
        <taxon>Gunneridae</taxon>
        <taxon>Pentapetalae</taxon>
        <taxon>rosids</taxon>
        <taxon>fabids</taxon>
        <taxon>Fabales</taxon>
        <taxon>Fabaceae</taxon>
        <taxon>Papilionoideae</taxon>
        <taxon>50 kb inversion clade</taxon>
        <taxon>NPAAA clade</taxon>
        <taxon>Hologalegina</taxon>
        <taxon>IRL clade</taxon>
        <taxon>Trifolieae</taxon>
        <taxon>Medicago</taxon>
    </lineage>
</organism>
<evidence type="ECO:0000259" key="1">
    <source>
        <dbReference type="PROSITE" id="PS50181"/>
    </source>
</evidence>
<dbReference type="Proteomes" id="UP000265566">
    <property type="component" value="Chromosome 4"/>
</dbReference>
<evidence type="ECO:0000313" key="2">
    <source>
        <dbReference type="EMBL" id="AES86610.1"/>
    </source>
</evidence>
<protein>
    <submittedName>
        <fullName evidence="2">F-box protein</fullName>
    </submittedName>
    <submittedName>
        <fullName evidence="3">Putative F-box domain, leucine-rich repeat domain, L domain-containing protein</fullName>
    </submittedName>
</protein>
<dbReference type="EMBL" id="PSQE01000004">
    <property type="protein sequence ID" value="RHN58534.1"/>
    <property type="molecule type" value="Genomic_DNA"/>
</dbReference>
<dbReference type="EMBL" id="CM001220">
    <property type="protein sequence ID" value="AES86610.1"/>
    <property type="molecule type" value="Genomic_DNA"/>
</dbReference>
<dbReference type="Gene3D" id="1.20.1280.50">
    <property type="match status" value="1"/>
</dbReference>
<dbReference type="Proteomes" id="UP000002051">
    <property type="component" value="Chromosome 4"/>
</dbReference>
<proteinExistence type="predicted"/>
<dbReference type="eggNOG" id="KOG1947">
    <property type="taxonomic scope" value="Eukaryota"/>
</dbReference>
<dbReference type="GO" id="GO:0031146">
    <property type="term" value="P:SCF-dependent proteasomal ubiquitin-dependent protein catabolic process"/>
    <property type="evidence" value="ECO:0000318"/>
    <property type="project" value="GO_Central"/>
</dbReference>
<accession>G7JI44</accession>
<dbReference type="PROSITE" id="PS50181">
    <property type="entry name" value="FBOX"/>
    <property type="match status" value="1"/>
</dbReference>
<name>G7JI44_MEDTR</name>
<dbReference type="SUPFAM" id="SSF81383">
    <property type="entry name" value="F-box domain"/>
    <property type="match status" value="1"/>
</dbReference>
<dbReference type="Gramene" id="rna20456">
    <property type="protein sequence ID" value="RHN58534.1"/>
    <property type="gene ID" value="gene20456"/>
</dbReference>
<evidence type="ECO:0000313" key="4">
    <source>
        <dbReference type="EnsemblPlants" id="AES86610"/>
    </source>
</evidence>
<dbReference type="Gene3D" id="3.80.10.10">
    <property type="entry name" value="Ribonuclease Inhibitor"/>
    <property type="match status" value="1"/>
</dbReference>
<dbReference type="InterPro" id="IPR032675">
    <property type="entry name" value="LRR_dom_sf"/>
</dbReference>
<sequence>MKAASCSHLPEEIWESIFKFLDDNHHTFKSLSMVSKQFLSITNRLRFSLKIKTDRAIPFLRLIFQRFPNLTSLDISICYMKIDHLAKISTFPNLPDIKSLSLTDYGYDISEDGLRVLSKKMKKLTFLNCTNVKYMDKNHLFLIADCFPLLEELILTESVFRSPLFTRKDDFEDQLLELPKLRKIHLYDNKVMDHQSIIDLCKNCDLLQEVKVIDYLPYWKRVSYRFQ</sequence>
<dbReference type="EnsemblPlants" id="AES86610">
    <property type="protein sequence ID" value="AES86610"/>
    <property type="gene ID" value="MTR_4g010590"/>
</dbReference>